<evidence type="ECO:0000313" key="2">
    <source>
        <dbReference type="EMBL" id="AFD24495.1"/>
    </source>
</evidence>
<dbReference type="Pfam" id="PF07883">
    <property type="entry name" value="Cupin_2"/>
    <property type="match status" value="1"/>
</dbReference>
<dbReference type="OrthoDB" id="25744at2"/>
<dbReference type="PATRIC" id="fig|745776.4.peg.579"/>
<name>H8GWM5_DEIGI</name>
<organism evidence="2 3">
    <name type="scientific">Deinococcus gobiensis (strain DSM 21396 / JCM 16679 / CGMCC 1.7299 / I-0)</name>
    <dbReference type="NCBI Taxonomy" id="745776"/>
    <lineage>
        <taxon>Bacteria</taxon>
        <taxon>Thermotogati</taxon>
        <taxon>Deinococcota</taxon>
        <taxon>Deinococci</taxon>
        <taxon>Deinococcales</taxon>
        <taxon>Deinococcaceae</taxon>
        <taxon>Deinococcus</taxon>
    </lineage>
</organism>
<dbReference type="STRING" id="745776.DGo_CA0568"/>
<dbReference type="Gene3D" id="2.60.120.10">
    <property type="entry name" value="Jelly Rolls"/>
    <property type="match status" value="1"/>
</dbReference>
<dbReference type="RefSeq" id="WP_014683978.1">
    <property type="nucleotide sequence ID" value="NC_017790.1"/>
</dbReference>
<gene>
    <name evidence="2" type="ordered locus">DGo_CA0568</name>
</gene>
<dbReference type="SUPFAM" id="SSF51182">
    <property type="entry name" value="RmlC-like cupins"/>
    <property type="match status" value="1"/>
</dbReference>
<dbReference type="InterPro" id="IPR013096">
    <property type="entry name" value="Cupin_2"/>
</dbReference>
<keyword evidence="3" id="KW-1185">Reference proteome</keyword>
<dbReference type="InterPro" id="IPR014710">
    <property type="entry name" value="RmlC-like_jellyroll"/>
</dbReference>
<reference evidence="2 3" key="1">
    <citation type="journal article" date="2012" name="PLoS ONE">
        <title>Genome sequence and transcriptome analysis of the radioresistant bacterium Deinococcus gobiensis: insights into the extreme environmental adaptations.</title>
        <authorList>
            <person name="Yuan M."/>
            <person name="Chen M."/>
            <person name="Zhang W."/>
            <person name="Lu W."/>
            <person name="Wang J."/>
            <person name="Yang M."/>
            <person name="Zhao P."/>
            <person name="Tang R."/>
            <person name="Li X."/>
            <person name="Hao Y."/>
            <person name="Zhou Z."/>
            <person name="Zhan Y."/>
            <person name="Yu H."/>
            <person name="Teng C."/>
            <person name="Yan Y."/>
            <person name="Ping S."/>
            <person name="Wang Y."/>
            <person name="Lin M."/>
        </authorList>
    </citation>
    <scope>NUCLEOTIDE SEQUENCE [LARGE SCALE GENOMIC DNA]</scope>
    <source>
        <strain evidence="2 3">I-0</strain>
    </source>
</reference>
<evidence type="ECO:0000259" key="1">
    <source>
        <dbReference type="Pfam" id="PF07883"/>
    </source>
</evidence>
<dbReference type="AlphaFoldDB" id="H8GWM5"/>
<dbReference type="InterPro" id="IPR011051">
    <property type="entry name" value="RmlC_Cupin_sf"/>
</dbReference>
<sequence>MHARQIAFGSAPGPIGLVFEHLSGEGSTLTGTARLRRGQQVPLSGESVHPADEYSYVLSGRVEIEIGGQVHLGGPGTFMLIPAGEGHVTRALEDAEVLWWWVGSPETFTALKAAYPAEAAALAAPVPAPAPAAPFPDALPPKETP</sequence>
<dbReference type="Proteomes" id="UP000007575">
    <property type="component" value="Chromosome"/>
</dbReference>
<evidence type="ECO:0000313" key="3">
    <source>
        <dbReference type="Proteomes" id="UP000007575"/>
    </source>
</evidence>
<protein>
    <recommendedName>
        <fullName evidence="1">Cupin type-2 domain-containing protein</fullName>
    </recommendedName>
</protein>
<accession>H8GWM5</accession>
<dbReference type="HOGENOM" id="CLU_1783689_0_0_0"/>
<dbReference type="EMBL" id="CP002191">
    <property type="protein sequence ID" value="AFD24495.1"/>
    <property type="molecule type" value="Genomic_DNA"/>
</dbReference>
<proteinExistence type="predicted"/>
<dbReference type="KEGG" id="dgo:DGo_CA0568"/>
<feature type="domain" description="Cupin type-2" evidence="1">
    <location>
        <begin position="45"/>
        <end position="102"/>
    </location>
</feature>